<feature type="domain" description="Diacylglycerol glucosyltransferase N-terminal" evidence="6">
    <location>
        <begin position="16"/>
        <end position="180"/>
    </location>
</feature>
<name>A0ABT4DV83_9BACL</name>
<keyword evidence="8" id="KW-1185">Reference proteome</keyword>
<dbReference type="InterPro" id="IPR050519">
    <property type="entry name" value="Glycosyltransf_28_UgtP"/>
</dbReference>
<evidence type="ECO:0000259" key="5">
    <source>
        <dbReference type="Pfam" id="PF04101"/>
    </source>
</evidence>
<feature type="domain" description="Glycosyl transferase family 28 C-terminal" evidence="5">
    <location>
        <begin position="204"/>
        <end position="335"/>
    </location>
</feature>
<organism evidence="7 8">
    <name type="scientific">Paenibacillus apiarius</name>
    <dbReference type="NCBI Taxonomy" id="46240"/>
    <lineage>
        <taxon>Bacteria</taxon>
        <taxon>Bacillati</taxon>
        <taxon>Bacillota</taxon>
        <taxon>Bacilli</taxon>
        <taxon>Bacillales</taxon>
        <taxon>Paenibacillaceae</taxon>
        <taxon>Paenibacillus</taxon>
    </lineage>
</organism>
<evidence type="ECO:0000256" key="3">
    <source>
        <dbReference type="ARBA" id="ARBA00022676"/>
    </source>
</evidence>
<sequence>MQKKILILSELFGSGHTKAAEALAQGIAHLEPSIHTQIVEIGKMLHPTRTAFFFRSYKKLITTYPVLWKKIYESKQSQPISQWLQFTIYQLFHRNLEQVLDHIQPDLVICTHPFNSSSLARLKKMGNPIRLCTVITDFHVHGVWVQPEVDLYLVSNDDVRLQLLQMGVPNDRIAVTGIPIKSNFWQKTDKQEARRRLHLKDLPTVMIMGGGLGLGGIQELAHSLIKWREFVQILICTGYNDSLRFTLQCNKHFQHPHIVILGFVDMIDTLLDAADLLITKPGGITCFEALSKGVPMLIFQPIPGHEEYNSNHLVNQELAIRINHQDEVDHWMHKLLSSPKPFEFLHSNMEQYQQKLNPLAGALSIMELLT</sequence>
<comment type="caution">
    <text evidence="7">The sequence shown here is derived from an EMBL/GenBank/DDBJ whole genome shotgun (WGS) entry which is preliminary data.</text>
</comment>
<dbReference type="SUPFAM" id="SSF53756">
    <property type="entry name" value="UDP-Glycosyltransferase/glycogen phosphorylase"/>
    <property type="match status" value="1"/>
</dbReference>
<evidence type="ECO:0000256" key="1">
    <source>
        <dbReference type="ARBA" id="ARBA00004370"/>
    </source>
</evidence>
<dbReference type="PANTHER" id="PTHR43025">
    <property type="entry name" value="MONOGALACTOSYLDIACYLGLYCEROL SYNTHASE"/>
    <property type="match status" value="1"/>
</dbReference>
<dbReference type="InterPro" id="IPR009695">
    <property type="entry name" value="Diacylglyc_glucosyltr_N"/>
</dbReference>
<dbReference type="Proteomes" id="UP001207626">
    <property type="component" value="Unassembled WGS sequence"/>
</dbReference>
<comment type="subcellular location">
    <subcellularLocation>
        <location evidence="1">Membrane</location>
    </subcellularLocation>
</comment>
<dbReference type="RefSeq" id="WP_087434249.1">
    <property type="nucleotide sequence ID" value="NZ_JAMDLV010000007.1"/>
</dbReference>
<dbReference type="EMBL" id="JAMDLW010000021">
    <property type="protein sequence ID" value="MCY9521165.1"/>
    <property type="molecule type" value="Genomic_DNA"/>
</dbReference>
<dbReference type="PANTHER" id="PTHR43025:SF3">
    <property type="entry name" value="MONOGALACTOSYLDIACYLGLYCEROL SYNTHASE 1, CHLOROPLASTIC"/>
    <property type="match status" value="1"/>
</dbReference>
<accession>A0ABT4DV83</accession>
<dbReference type="Pfam" id="PF06925">
    <property type="entry name" value="MGDG_synth"/>
    <property type="match status" value="1"/>
</dbReference>
<evidence type="ECO:0000313" key="8">
    <source>
        <dbReference type="Proteomes" id="UP001207626"/>
    </source>
</evidence>
<reference evidence="7 8" key="1">
    <citation type="submission" date="2022-05" db="EMBL/GenBank/DDBJ databases">
        <title>Genome Sequencing of Bee-Associated Microbes.</title>
        <authorList>
            <person name="Dunlap C."/>
        </authorList>
    </citation>
    <scope>NUCLEOTIDE SEQUENCE [LARGE SCALE GENOMIC DNA]</scope>
    <source>
        <strain evidence="7 8">NRRL NRS-1438</strain>
    </source>
</reference>
<protein>
    <submittedName>
        <fullName evidence="7">Galactosyldiacylglycerol synthase</fullName>
    </submittedName>
</protein>
<evidence type="ECO:0000256" key="4">
    <source>
        <dbReference type="ARBA" id="ARBA00022679"/>
    </source>
</evidence>
<evidence type="ECO:0000313" key="7">
    <source>
        <dbReference type="EMBL" id="MCY9521165.1"/>
    </source>
</evidence>
<proteinExistence type="inferred from homology"/>
<dbReference type="Pfam" id="PF04101">
    <property type="entry name" value="Glyco_tran_28_C"/>
    <property type="match status" value="1"/>
</dbReference>
<gene>
    <name evidence="7" type="ORF">M5X09_16055</name>
</gene>
<dbReference type="Gene3D" id="3.40.50.2000">
    <property type="entry name" value="Glycogen Phosphorylase B"/>
    <property type="match status" value="1"/>
</dbReference>
<comment type="similarity">
    <text evidence="2">Belongs to the glycosyltransferase 28 family.</text>
</comment>
<keyword evidence="4" id="KW-0808">Transferase</keyword>
<evidence type="ECO:0000256" key="2">
    <source>
        <dbReference type="ARBA" id="ARBA00006962"/>
    </source>
</evidence>
<dbReference type="InterPro" id="IPR007235">
    <property type="entry name" value="Glyco_trans_28_C"/>
</dbReference>
<keyword evidence="3" id="KW-0328">Glycosyltransferase</keyword>
<evidence type="ECO:0000259" key="6">
    <source>
        <dbReference type="Pfam" id="PF06925"/>
    </source>
</evidence>